<feature type="transmembrane region" description="Helical" evidence="1">
    <location>
        <begin position="33"/>
        <end position="54"/>
    </location>
</feature>
<feature type="transmembrane region" description="Helical" evidence="1">
    <location>
        <begin position="237"/>
        <end position="256"/>
    </location>
</feature>
<dbReference type="Proteomes" id="UP000768471">
    <property type="component" value="Unassembled WGS sequence"/>
</dbReference>
<keyword evidence="1" id="KW-1133">Transmembrane helix</keyword>
<comment type="caution">
    <text evidence="2">The sequence shown here is derived from an EMBL/GenBank/DDBJ whole genome shotgun (WGS) entry which is preliminary data.</text>
</comment>
<keyword evidence="1" id="KW-0472">Membrane</keyword>
<dbReference type="RefSeq" id="WP_197902025.1">
    <property type="nucleotide sequence ID" value="NZ_JACSGR010000001.1"/>
</dbReference>
<sequence length="270" mass="30740">MPHTAPLPPQRHPAAAGLRWLKQACRLMCQRRLVPYLFGLTLLQIIGTGIYWTVIEHTPWQAWGQQHWWAWRTLHDLADSQIGLLLSSFGLFAVHQQQTVGQTDWRAILPLLCRRLPSLAGVWLLLFLLFYMALPNGLFAFLSEIRSLSPSGQFTAYLLIMNLLMPLWSAAFFLVSPLMLAAVPAKPAIRASLRAARANWRPILIALSPFWLISIFMWWAGSGLFAFDPDWYFQLDYILLPLLFGPLDPALCYLICRDIYPSHTANQANG</sequence>
<feature type="transmembrane region" description="Helical" evidence="1">
    <location>
        <begin position="116"/>
        <end position="134"/>
    </location>
</feature>
<evidence type="ECO:0000313" key="2">
    <source>
        <dbReference type="EMBL" id="MBH5328084.1"/>
    </source>
</evidence>
<accession>A0ABS0N704</accession>
<dbReference type="EMBL" id="JACSGR010000001">
    <property type="protein sequence ID" value="MBH5328084.1"/>
    <property type="molecule type" value="Genomic_DNA"/>
</dbReference>
<reference evidence="2 3" key="1">
    <citation type="submission" date="2020-09" db="EMBL/GenBank/DDBJ databases">
        <title>Eikenella S3660 sp. nov., isolated from a throat swab.</title>
        <authorList>
            <person name="Buhl M."/>
        </authorList>
    </citation>
    <scope>NUCLEOTIDE SEQUENCE [LARGE SCALE GENOMIC DNA]</scope>
    <source>
        <strain evidence="2 3">S3360</strain>
    </source>
</reference>
<proteinExistence type="predicted"/>
<keyword evidence="1" id="KW-0812">Transmembrane</keyword>
<gene>
    <name evidence="2" type="ORF">H9Q10_00130</name>
</gene>
<feature type="transmembrane region" description="Helical" evidence="1">
    <location>
        <begin position="74"/>
        <end position="95"/>
    </location>
</feature>
<organism evidence="2 3">
    <name type="scientific">Eikenella glucosivorans</name>
    <dbReference type="NCBI Taxonomy" id="2766967"/>
    <lineage>
        <taxon>Bacteria</taxon>
        <taxon>Pseudomonadati</taxon>
        <taxon>Pseudomonadota</taxon>
        <taxon>Betaproteobacteria</taxon>
        <taxon>Neisseriales</taxon>
        <taxon>Neisseriaceae</taxon>
        <taxon>Eikenella</taxon>
    </lineage>
</organism>
<keyword evidence="3" id="KW-1185">Reference proteome</keyword>
<feature type="transmembrane region" description="Helical" evidence="1">
    <location>
        <begin position="203"/>
        <end position="225"/>
    </location>
</feature>
<evidence type="ECO:0000256" key="1">
    <source>
        <dbReference type="SAM" id="Phobius"/>
    </source>
</evidence>
<protein>
    <recommendedName>
        <fullName evidence="4">Beta-carotene 15,15'-monooxygenase</fullName>
    </recommendedName>
</protein>
<evidence type="ECO:0000313" key="3">
    <source>
        <dbReference type="Proteomes" id="UP000768471"/>
    </source>
</evidence>
<feature type="transmembrane region" description="Helical" evidence="1">
    <location>
        <begin position="154"/>
        <end position="182"/>
    </location>
</feature>
<name>A0ABS0N704_9NEIS</name>
<evidence type="ECO:0008006" key="4">
    <source>
        <dbReference type="Google" id="ProtNLM"/>
    </source>
</evidence>